<accession>G9WHC4</accession>
<dbReference type="InterPro" id="IPR017926">
    <property type="entry name" value="GATASE"/>
</dbReference>
<dbReference type="PANTHER" id="PTHR42701:SF1">
    <property type="entry name" value="IMIDAZOLE GLYCEROL PHOSPHATE SYNTHASE SUBUNIT HISH"/>
    <property type="match status" value="1"/>
</dbReference>
<dbReference type="GO" id="GO:0000105">
    <property type="term" value="P:L-histidine biosynthetic process"/>
    <property type="evidence" value="ECO:0007669"/>
    <property type="project" value="UniProtKB-UniRule"/>
</dbReference>
<comment type="subunit">
    <text evidence="2 10">Heterodimer of HisH and HisF.</text>
</comment>
<comment type="caution">
    <text evidence="13">The sequence shown here is derived from an EMBL/GenBank/DDBJ whole genome shotgun (WGS) entry which is preliminary data.</text>
</comment>
<keyword evidence="10" id="KW-0963">Cytoplasm</keyword>
<feature type="active site" description="Nucleophile" evidence="10 11">
    <location>
        <position position="79"/>
    </location>
</feature>
<keyword evidence="7 10" id="KW-0456">Lyase</keyword>
<keyword evidence="14" id="KW-1185">Reference proteome</keyword>
<dbReference type="Proteomes" id="UP000004959">
    <property type="component" value="Chromosome"/>
</dbReference>
<dbReference type="HAMAP" id="MF_00278">
    <property type="entry name" value="HisH"/>
    <property type="match status" value="1"/>
</dbReference>
<keyword evidence="13" id="KW-0808">Transferase</keyword>
<dbReference type="InterPro" id="IPR010139">
    <property type="entry name" value="Imidazole-glycPsynth_HisH"/>
</dbReference>
<feature type="active site" evidence="10 11">
    <location>
        <position position="181"/>
    </location>
</feature>
<dbReference type="RefSeq" id="WP_007746895.1">
    <property type="nucleotide sequence ID" value="NZ_CM001398.1"/>
</dbReference>
<evidence type="ECO:0000256" key="6">
    <source>
        <dbReference type="ARBA" id="ARBA00023102"/>
    </source>
</evidence>
<dbReference type="PRINTS" id="PR00097">
    <property type="entry name" value="ANTSNTHASEII"/>
</dbReference>
<dbReference type="UniPathway" id="UPA00031">
    <property type="reaction ID" value="UER00010"/>
</dbReference>
<evidence type="ECO:0000256" key="10">
    <source>
        <dbReference type="HAMAP-Rule" id="MF_00278"/>
    </source>
</evidence>
<feature type="active site" evidence="10 11">
    <location>
        <position position="183"/>
    </location>
</feature>
<dbReference type="GO" id="GO:0005737">
    <property type="term" value="C:cytoplasm"/>
    <property type="evidence" value="ECO:0007669"/>
    <property type="project" value="UniProtKB-SubCell"/>
</dbReference>
<protein>
    <recommendedName>
        <fullName evidence="10">Imidazole glycerol phosphate synthase subunit HisH</fullName>
        <ecNumber evidence="10">4.3.2.10</ecNumber>
    </recommendedName>
    <alternativeName>
        <fullName evidence="10">IGP synthase glutaminase subunit</fullName>
        <ecNumber evidence="10">3.5.1.2</ecNumber>
    </alternativeName>
    <alternativeName>
        <fullName evidence="10">IGP synthase subunit HisH</fullName>
    </alternativeName>
    <alternativeName>
        <fullName evidence="10">ImGP synthase subunit HisH</fullName>
        <shortName evidence="10">IGPS subunit HisH</shortName>
    </alternativeName>
</protein>
<dbReference type="MEROPS" id="C26.965"/>
<reference evidence="13 14" key="1">
    <citation type="journal article" date="2012" name="PLoS ONE">
        <title>Functional divergence in the genus oenococcus as predicted by genome sequencing of the newly-described species, Oenococcus kitaharae.</title>
        <authorList>
            <person name="Borneman A.R."/>
            <person name="McCarthy J.M."/>
            <person name="Chambers P.J."/>
            <person name="Bartowsky E.J."/>
        </authorList>
    </citation>
    <scope>NUCLEOTIDE SEQUENCE [LARGE SCALE GENOMIC DNA]</scope>
    <source>
        <strain evidence="14">DSM17330</strain>
    </source>
</reference>
<keyword evidence="3 10" id="KW-0028">Amino-acid biosynthesis</keyword>
<dbReference type="CDD" id="cd01748">
    <property type="entry name" value="GATase1_IGP_Synthase"/>
    <property type="match status" value="1"/>
</dbReference>
<comment type="function">
    <text evidence="10">IGPS catalyzes the conversion of PRFAR and glutamine to IGP, AICAR and glutamate. The HisH subunit catalyzes the hydrolysis of glutamine to glutamate and ammonia as part of the synthesis of IGP and AICAR. The resulting ammonia molecule is channeled to the active site of HisF.</text>
</comment>
<sequence length="202" mass="22313">MLTIIDYDAGNTYNLQKAFRYLGIQTELTDDPKKILASQALILPGVGAFKAAMAVLNKKGLTAVLQKAASQGMPILGICLGMQLLFDSSSEYGFSQGLHLIPGKVVQLPEKPSFKIPQMGWNQNYLTQANQDFQILDQAYTYFVHSYYVQCADEYVLSQVDYSVAVPALVEKDNVYGMQFHPEKSGQVGLSLLEIFNEKVAG</sequence>
<dbReference type="EMBL" id="AFVZ01000001">
    <property type="protein sequence ID" value="EHN59769.1"/>
    <property type="molecule type" value="Genomic_DNA"/>
</dbReference>
<dbReference type="PROSITE" id="PS51273">
    <property type="entry name" value="GATASE_TYPE_1"/>
    <property type="match status" value="1"/>
</dbReference>
<gene>
    <name evidence="10" type="primary">hisH</name>
    <name evidence="13" type="ORF">OKIT_1694</name>
</gene>
<comment type="catalytic activity">
    <reaction evidence="9 10">
        <text>L-glutamine + H2O = L-glutamate + NH4(+)</text>
        <dbReference type="Rhea" id="RHEA:15889"/>
        <dbReference type="ChEBI" id="CHEBI:15377"/>
        <dbReference type="ChEBI" id="CHEBI:28938"/>
        <dbReference type="ChEBI" id="CHEBI:29985"/>
        <dbReference type="ChEBI" id="CHEBI:58359"/>
        <dbReference type="EC" id="3.5.1.2"/>
    </reaction>
</comment>
<dbReference type="OrthoDB" id="9807137at2"/>
<evidence type="ECO:0000256" key="8">
    <source>
        <dbReference type="ARBA" id="ARBA00047838"/>
    </source>
</evidence>
<dbReference type="HOGENOM" id="CLU_071837_2_2_9"/>
<evidence type="ECO:0000259" key="12">
    <source>
        <dbReference type="Pfam" id="PF00117"/>
    </source>
</evidence>
<dbReference type="PANTHER" id="PTHR42701">
    <property type="entry name" value="IMIDAZOLE GLYCEROL PHOSPHATE SYNTHASE SUBUNIT HISH"/>
    <property type="match status" value="1"/>
</dbReference>
<dbReference type="eggNOG" id="COG0118">
    <property type="taxonomic scope" value="Bacteria"/>
</dbReference>
<keyword evidence="6 10" id="KW-0368">Histidine biosynthesis</keyword>
<evidence type="ECO:0000256" key="11">
    <source>
        <dbReference type="PIRSR" id="PIRSR000495-1"/>
    </source>
</evidence>
<organism evidence="13 14">
    <name type="scientific">Oenococcus kitaharae DSM 17330</name>
    <dbReference type="NCBI Taxonomy" id="1045004"/>
    <lineage>
        <taxon>Bacteria</taxon>
        <taxon>Bacillati</taxon>
        <taxon>Bacillota</taxon>
        <taxon>Bacilli</taxon>
        <taxon>Lactobacillales</taxon>
        <taxon>Lactobacillaceae</taxon>
        <taxon>Oenococcus</taxon>
    </lineage>
</organism>
<evidence type="ECO:0000256" key="3">
    <source>
        <dbReference type="ARBA" id="ARBA00022605"/>
    </source>
</evidence>
<feature type="domain" description="Glutamine amidotransferase" evidence="12">
    <location>
        <begin position="4"/>
        <end position="188"/>
    </location>
</feature>
<evidence type="ECO:0000256" key="2">
    <source>
        <dbReference type="ARBA" id="ARBA00011152"/>
    </source>
</evidence>
<dbReference type="GO" id="GO:0004359">
    <property type="term" value="F:glutaminase activity"/>
    <property type="evidence" value="ECO:0007669"/>
    <property type="project" value="UniProtKB-EC"/>
</dbReference>
<evidence type="ECO:0000256" key="9">
    <source>
        <dbReference type="ARBA" id="ARBA00049534"/>
    </source>
</evidence>
<keyword evidence="4 10" id="KW-0378">Hydrolase</keyword>
<keyword evidence="5 10" id="KW-0315">Glutamine amidotransferase</keyword>
<dbReference type="PIRSF" id="PIRSF000495">
    <property type="entry name" value="Amidotransf_hisH"/>
    <property type="match status" value="1"/>
</dbReference>
<dbReference type="PATRIC" id="fig|1045004.4.peg.1665"/>
<comment type="subcellular location">
    <subcellularLocation>
        <location evidence="10">Cytoplasm</location>
    </subcellularLocation>
</comment>
<dbReference type="InterPro" id="IPR029062">
    <property type="entry name" value="Class_I_gatase-like"/>
</dbReference>
<name>G9WHC4_9LACO</name>
<evidence type="ECO:0000256" key="5">
    <source>
        <dbReference type="ARBA" id="ARBA00022962"/>
    </source>
</evidence>
<evidence type="ECO:0000256" key="7">
    <source>
        <dbReference type="ARBA" id="ARBA00023239"/>
    </source>
</evidence>
<dbReference type="EC" id="3.5.1.2" evidence="10"/>
<dbReference type="GO" id="GO:0016829">
    <property type="term" value="F:lyase activity"/>
    <property type="evidence" value="ECO:0007669"/>
    <property type="project" value="UniProtKB-KW"/>
</dbReference>
<dbReference type="NCBIfam" id="TIGR01855">
    <property type="entry name" value="IMP_synth_hisH"/>
    <property type="match status" value="1"/>
</dbReference>
<dbReference type="Pfam" id="PF00117">
    <property type="entry name" value="GATase"/>
    <property type="match status" value="1"/>
</dbReference>
<evidence type="ECO:0000313" key="13">
    <source>
        <dbReference type="EMBL" id="EHN59769.1"/>
    </source>
</evidence>
<dbReference type="Gene3D" id="3.40.50.880">
    <property type="match status" value="1"/>
</dbReference>
<dbReference type="AlphaFoldDB" id="G9WHC4"/>
<proteinExistence type="inferred from homology"/>
<comment type="catalytic activity">
    <reaction evidence="8 10">
        <text>5-[(5-phospho-1-deoxy-D-ribulos-1-ylimino)methylamino]-1-(5-phospho-beta-D-ribosyl)imidazole-4-carboxamide + L-glutamine = D-erythro-1-(imidazol-4-yl)glycerol 3-phosphate + 5-amino-1-(5-phospho-beta-D-ribosyl)imidazole-4-carboxamide + L-glutamate + H(+)</text>
        <dbReference type="Rhea" id="RHEA:24793"/>
        <dbReference type="ChEBI" id="CHEBI:15378"/>
        <dbReference type="ChEBI" id="CHEBI:29985"/>
        <dbReference type="ChEBI" id="CHEBI:58278"/>
        <dbReference type="ChEBI" id="CHEBI:58359"/>
        <dbReference type="ChEBI" id="CHEBI:58475"/>
        <dbReference type="ChEBI" id="CHEBI:58525"/>
        <dbReference type="EC" id="4.3.2.10"/>
    </reaction>
</comment>
<evidence type="ECO:0000313" key="14">
    <source>
        <dbReference type="Proteomes" id="UP000004959"/>
    </source>
</evidence>
<dbReference type="STRING" id="336988.NT96_02120"/>
<dbReference type="SUPFAM" id="SSF52317">
    <property type="entry name" value="Class I glutamine amidotransferase-like"/>
    <property type="match status" value="1"/>
</dbReference>
<evidence type="ECO:0000256" key="4">
    <source>
        <dbReference type="ARBA" id="ARBA00022801"/>
    </source>
</evidence>
<dbReference type="EC" id="4.3.2.10" evidence="10"/>
<evidence type="ECO:0000256" key="1">
    <source>
        <dbReference type="ARBA" id="ARBA00005091"/>
    </source>
</evidence>
<dbReference type="GO" id="GO:0000107">
    <property type="term" value="F:imidazoleglycerol-phosphate synthase activity"/>
    <property type="evidence" value="ECO:0007669"/>
    <property type="project" value="UniProtKB-UniRule"/>
</dbReference>
<comment type="pathway">
    <text evidence="1 10">Amino-acid biosynthesis; L-histidine biosynthesis; L-histidine from 5-phospho-alpha-D-ribose 1-diphosphate: step 5/9.</text>
</comment>